<name>A0AA42BTB8_9MICO</name>
<evidence type="ECO:0000313" key="3">
    <source>
        <dbReference type="Proteomes" id="UP001165587"/>
    </source>
</evidence>
<feature type="transmembrane region" description="Helical" evidence="1">
    <location>
        <begin position="6"/>
        <end position="27"/>
    </location>
</feature>
<dbReference type="RefSeq" id="WP_259525479.1">
    <property type="nucleotide sequence ID" value="NZ_JANLCK010000002.1"/>
</dbReference>
<proteinExistence type="predicted"/>
<accession>A0AA42BTB8</accession>
<evidence type="ECO:0000313" key="2">
    <source>
        <dbReference type="EMBL" id="MCS5725001.1"/>
    </source>
</evidence>
<comment type="caution">
    <text evidence="2">The sequence shown here is derived from an EMBL/GenBank/DDBJ whole genome shotgun (WGS) entry which is preliminary data.</text>
</comment>
<dbReference type="Proteomes" id="UP001165587">
    <property type="component" value="Unassembled WGS sequence"/>
</dbReference>
<dbReference type="EMBL" id="JANLCK010000002">
    <property type="protein sequence ID" value="MCS5725001.1"/>
    <property type="molecule type" value="Genomic_DNA"/>
</dbReference>
<reference evidence="2" key="1">
    <citation type="submission" date="2022-08" db="EMBL/GenBank/DDBJ databases">
        <authorList>
            <person name="Deng Y."/>
            <person name="Han X.-F."/>
            <person name="Zhang Y.-Q."/>
        </authorList>
    </citation>
    <scope>NUCLEOTIDE SEQUENCE</scope>
    <source>
        <strain evidence="2">CPCC 203407</strain>
    </source>
</reference>
<gene>
    <name evidence="2" type="ORF">N1028_03740</name>
</gene>
<sequence>MDSNLLGLIVIGFLVVVIGLASFRVWARRKLRSTSAERRVTAVPEMLAEFGRSVVLGTDPATAQKLITNLPKRRAKELRPGVWGLNYVSADDVVIEVRPAGEGSEVLVTSLREHFGFPQGLSYWTAFAEKLEHAAAAASITSTRGFHTLHAAPAKPDTLDDGRWVIAA</sequence>
<keyword evidence="1" id="KW-1133">Transmembrane helix</keyword>
<keyword evidence="1" id="KW-0812">Transmembrane</keyword>
<organism evidence="2 3">
    <name type="scientific">Herbiconiux oxytropis</name>
    <dbReference type="NCBI Taxonomy" id="2970915"/>
    <lineage>
        <taxon>Bacteria</taxon>
        <taxon>Bacillati</taxon>
        <taxon>Actinomycetota</taxon>
        <taxon>Actinomycetes</taxon>
        <taxon>Micrococcales</taxon>
        <taxon>Microbacteriaceae</taxon>
        <taxon>Herbiconiux</taxon>
    </lineage>
</organism>
<protein>
    <submittedName>
        <fullName evidence="2">Uncharacterized protein</fullName>
    </submittedName>
</protein>
<keyword evidence="3" id="KW-1185">Reference proteome</keyword>
<keyword evidence="1" id="KW-0472">Membrane</keyword>
<evidence type="ECO:0000256" key="1">
    <source>
        <dbReference type="SAM" id="Phobius"/>
    </source>
</evidence>
<dbReference type="AlphaFoldDB" id="A0AA42BTB8"/>